<keyword evidence="11" id="KW-1185">Reference proteome</keyword>
<dbReference type="InterPro" id="IPR000515">
    <property type="entry name" value="MetI-like"/>
</dbReference>
<evidence type="ECO:0000256" key="8">
    <source>
        <dbReference type="RuleBase" id="RU363032"/>
    </source>
</evidence>
<feature type="transmembrane region" description="Helical" evidence="8">
    <location>
        <begin position="71"/>
        <end position="91"/>
    </location>
</feature>
<dbReference type="RefSeq" id="WP_377173326.1">
    <property type="nucleotide sequence ID" value="NZ_JBHTJC010000009.1"/>
</dbReference>
<feature type="transmembrane region" description="Helical" evidence="8">
    <location>
        <begin position="129"/>
        <end position="149"/>
    </location>
</feature>
<accession>A0ABW7IAE6</accession>
<evidence type="ECO:0000259" key="9">
    <source>
        <dbReference type="PROSITE" id="PS50928"/>
    </source>
</evidence>
<dbReference type="PANTHER" id="PTHR43357:SF4">
    <property type="entry name" value="INNER MEMBRANE ABC TRANSPORTER PERMEASE PROTEIN YDCV"/>
    <property type="match status" value="1"/>
</dbReference>
<dbReference type="InterPro" id="IPR035906">
    <property type="entry name" value="MetI-like_sf"/>
</dbReference>
<keyword evidence="6 8" id="KW-1133">Transmembrane helix</keyword>
<reference evidence="10 11" key="1">
    <citation type="submission" date="2024-10" db="EMBL/GenBank/DDBJ databases">
        <authorList>
            <person name="Yang X.-N."/>
        </authorList>
    </citation>
    <scope>NUCLEOTIDE SEQUENCE [LARGE SCALE GENOMIC DNA]</scope>
    <source>
        <strain evidence="10 11">CAU 1059</strain>
    </source>
</reference>
<comment type="caution">
    <text evidence="10">The sequence shown here is derived from an EMBL/GenBank/DDBJ whole genome shotgun (WGS) entry which is preliminary data.</text>
</comment>
<evidence type="ECO:0000256" key="2">
    <source>
        <dbReference type="ARBA" id="ARBA00022448"/>
    </source>
</evidence>
<feature type="transmembrane region" description="Helical" evidence="8">
    <location>
        <begin position="190"/>
        <end position="214"/>
    </location>
</feature>
<dbReference type="Pfam" id="PF00528">
    <property type="entry name" value="BPD_transp_1"/>
    <property type="match status" value="1"/>
</dbReference>
<name>A0ABW7IAE6_9RHOB</name>
<comment type="subcellular location">
    <subcellularLocation>
        <location evidence="1">Cell inner membrane</location>
        <topology evidence="1">Multi-pass membrane protein</topology>
    </subcellularLocation>
    <subcellularLocation>
        <location evidence="8">Cell membrane</location>
        <topology evidence="8">Multi-pass membrane protein</topology>
    </subcellularLocation>
</comment>
<keyword evidence="5 8" id="KW-0812">Transmembrane</keyword>
<organism evidence="10 11">
    <name type="scientific">Roseovarius aquimarinus</name>
    <dbReference type="NCBI Taxonomy" id="1229156"/>
    <lineage>
        <taxon>Bacteria</taxon>
        <taxon>Pseudomonadati</taxon>
        <taxon>Pseudomonadota</taxon>
        <taxon>Alphaproteobacteria</taxon>
        <taxon>Rhodobacterales</taxon>
        <taxon>Roseobacteraceae</taxon>
        <taxon>Roseovarius</taxon>
    </lineage>
</organism>
<evidence type="ECO:0000256" key="4">
    <source>
        <dbReference type="ARBA" id="ARBA00022519"/>
    </source>
</evidence>
<feature type="domain" description="ABC transmembrane type-1" evidence="9">
    <location>
        <begin position="65"/>
        <end position="253"/>
    </location>
</feature>
<keyword evidence="2 8" id="KW-0813">Transport</keyword>
<evidence type="ECO:0000256" key="6">
    <source>
        <dbReference type="ARBA" id="ARBA00022989"/>
    </source>
</evidence>
<feature type="transmembrane region" description="Helical" evidence="8">
    <location>
        <begin position="234"/>
        <end position="259"/>
    </location>
</feature>
<keyword evidence="7 8" id="KW-0472">Membrane</keyword>
<dbReference type="PROSITE" id="PS50928">
    <property type="entry name" value="ABC_TM1"/>
    <property type="match status" value="1"/>
</dbReference>
<keyword evidence="3" id="KW-1003">Cell membrane</keyword>
<proteinExistence type="inferred from homology"/>
<evidence type="ECO:0000256" key="7">
    <source>
        <dbReference type="ARBA" id="ARBA00023136"/>
    </source>
</evidence>
<evidence type="ECO:0000256" key="1">
    <source>
        <dbReference type="ARBA" id="ARBA00004429"/>
    </source>
</evidence>
<dbReference type="SUPFAM" id="SSF161098">
    <property type="entry name" value="MetI-like"/>
    <property type="match status" value="1"/>
</dbReference>
<gene>
    <name evidence="10" type="ORF">ACGRVM_14800</name>
</gene>
<dbReference type="Gene3D" id="1.10.3720.10">
    <property type="entry name" value="MetI-like"/>
    <property type="match status" value="1"/>
</dbReference>
<dbReference type="PANTHER" id="PTHR43357">
    <property type="entry name" value="INNER MEMBRANE ABC TRANSPORTER PERMEASE PROTEIN YDCV"/>
    <property type="match status" value="1"/>
</dbReference>
<feature type="transmembrane region" description="Helical" evidence="8">
    <location>
        <begin position="103"/>
        <end position="123"/>
    </location>
</feature>
<dbReference type="EMBL" id="JBIHMM010000004">
    <property type="protein sequence ID" value="MFH0255172.1"/>
    <property type="molecule type" value="Genomic_DNA"/>
</dbReference>
<evidence type="ECO:0000313" key="10">
    <source>
        <dbReference type="EMBL" id="MFH0255172.1"/>
    </source>
</evidence>
<evidence type="ECO:0000313" key="11">
    <source>
        <dbReference type="Proteomes" id="UP001607157"/>
    </source>
</evidence>
<feature type="transmembrane region" description="Helical" evidence="8">
    <location>
        <begin position="12"/>
        <end position="34"/>
    </location>
</feature>
<evidence type="ECO:0000256" key="5">
    <source>
        <dbReference type="ARBA" id="ARBA00022692"/>
    </source>
</evidence>
<dbReference type="Proteomes" id="UP001607157">
    <property type="component" value="Unassembled WGS sequence"/>
</dbReference>
<comment type="similarity">
    <text evidence="8">Belongs to the binding-protein-dependent transport system permease family.</text>
</comment>
<protein>
    <submittedName>
        <fullName evidence="10">ABC transporter permease</fullName>
    </submittedName>
</protein>
<evidence type="ECO:0000256" key="3">
    <source>
        <dbReference type="ARBA" id="ARBA00022475"/>
    </source>
</evidence>
<dbReference type="CDD" id="cd06261">
    <property type="entry name" value="TM_PBP2"/>
    <property type="match status" value="1"/>
</dbReference>
<sequence length="265" mass="28303">MLHKLVGRFGLGLYSWVVILYLFFPLVVLIAASFTAGDFLAFPPEGVSLKWYARLAGNEGFLEAAWVSIKLAATASLLSLILGVPAALVLARQNFAGKSAIGALFISPLLLPAIVIGVAILQYAHLLGFARSFLALLVGHVVIMVPYIIRTTMASLGGLPMNIEEAAQDLGANRVETFFLITLPQIKPGVIAGALFAFIISWINVEVSIFNSTADLIPIPVKLFNYIQYNIDPLVAAISAVTVYVAFVAVCLIDILIGLDKATSG</sequence>
<keyword evidence="4" id="KW-0997">Cell inner membrane</keyword>